<evidence type="ECO:0000313" key="4">
    <source>
        <dbReference type="Proteomes" id="UP001165541"/>
    </source>
</evidence>
<feature type="domain" description="RNA polymerase sigma factor 70 region 4 type 2" evidence="2">
    <location>
        <begin position="123"/>
        <end position="174"/>
    </location>
</feature>
<protein>
    <submittedName>
        <fullName evidence="3">Sigma-70 family RNA polymerase sigma factor</fullName>
    </submittedName>
</protein>
<dbReference type="InterPro" id="IPR014284">
    <property type="entry name" value="RNA_pol_sigma-70_dom"/>
</dbReference>
<dbReference type="EMBL" id="JAMKFE010000013">
    <property type="protein sequence ID" value="MCM5681670.1"/>
    <property type="molecule type" value="Genomic_DNA"/>
</dbReference>
<accession>A0ABT0YSG6</accession>
<reference evidence="3" key="1">
    <citation type="submission" date="2022-05" db="EMBL/GenBank/DDBJ databases">
        <title>Schlegelella sp. nov., isolated from mangrove soil.</title>
        <authorList>
            <person name="Liu Y."/>
            <person name="Ge X."/>
            <person name="Liu W."/>
        </authorList>
    </citation>
    <scope>NUCLEOTIDE SEQUENCE</scope>
    <source>
        <strain evidence="3">S2-27</strain>
    </source>
</reference>
<sequence length="267" mass="29553">MSDTKAQLFMSLRKRLLGIAGRVLGVPAEAEEVVQEAYLRFHREAAGGLVSAEAWLVTVVTRLAIDRRRERLAFGRALEAMDTARLLWPQPTLPSTRGEPDVGPQVVVSEEARAEHRAEVNRALQALQRSLPMHEALVLLLHDVFEADYRDLAQWLGKSEEACRQLVHRARSKLLQRRPKDGAGEAADAGRNEVKRWLQALLDRDHRSLVAALLRCTGRPQPALLASRTETTVSIGYDRQGRLSLKLGPHLLCALPVAACDAAQCCG</sequence>
<comment type="caution">
    <text evidence="3">The sequence shown here is derived from an EMBL/GenBank/DDBJ whole genome shotgun (WGS) entry which is preliminary data.</text>
</comment>
<dbReference type="InterPro" id="IPR013249">
    <property type="entry name" value="RNA_pol_sigma70_r4_t2"/>
</dbReference>
<dbReference type="PANTHER" id="PTHR30173">
    <property type="entry name" value="SIGMA 19 FACTOR"/>
    <property type="match status" value="1"/>
</dbReference>
<feature type="domain" description="RNA polymerase sigma-70 region 2" evidence="1">
    <location>
        <begin position="8"/>
        <end position="71"/>
    </location>
</feature>
<dbReference type="PANTHER" id="PTHR30173:SF43">
    <property type="entry name" value="ECF RNA POLYMERASE SIGMA FACTOR SIGI-RELATED"/>
    <property type="match status" value="1"/>
</dbReference>
<dbReference type="NCBIfam" id="TIGR02937">
    <property type="entry name" value="sigma70-ECF"/>
    <property type="match status" value="1"/>
</dbReference>
<dbReference type="Proteomes" id="UP001165541">
    <property type="component" value="Unassembled WGS sequence"/>
</dbReference>
<proteinExistence type="predicted"/>
<dbReference type="InterPro" id="IPR052704">
    <property type="entry name" value="ECF_Sigma-70_Domain"/>
</dbReference>
<dbReference type="Gene3D" id="1.10.10.10">
    <property type="entry name" value="Winged helix-like DNA-binding domain superfamily/Winged helix DNA-binding domain"/>
    <property type="match status" value="1"/>
</dbReference>
<dbReference type="RefSeq" id="WP_251780151.1">
    <property type="nucleotide sequence ID" value="NZ_JAMKFE010000013.1"/>
</dbReference>
<name>A0ABT0YSG6_9BURK</name>
<gene>
    <name evidence="3" type="ORF">M8A51_19260</name>
</gene>
<dbReference type="InterPro" id="IPR013324">
    <property type="entry name" value="RNA_pol_sigma_r3/r4-like"/>
</dbReference>
<evidence type="ECO:0000259" key="1">
    <source>
        <dbReference type="Pfam" id="PF04542"/>
    </source>
</evidence>
<dbReference type="InterPro" id="IPR007627">
    <property type="entry name" value="RNA_pol_sigma70_r2"/>
</dbReference>
<keyword evidence="4" id="KW-1185">Reference proteome</keyword>
<organism evidence="3 4">
    <name type="scientific">Caldimonas mangrovi</name>
    <dbReference type="NCBI Taxonomy" id="2944811"/>
    <lineage>
        <taxon>Bacteria</taxon>
        <taxon>Pseudomonadati</taxon>
        <taxon>Pseudomonadota</taxon>
        <taxon>Betaproteobacteria</taxon>
        <taxon>Burkholderiales</taxon>
        <taxon>Sphaerotilaceae</taxon>
        <taxon>Caldimonas</taxon>
    </lineage>
</organism>
<evidence type="ECO:0000313" key="3">
    <source>
        <dbReference type="EMBL" id="MCM5681670.1"/>
    </source>
</evidence>
<dbReference type="Pfam" id="PF08281">
    <property type="entry name" value="Sigma70_r4_2"/>
    <property type="match status" value="1"/>
</dbReference>
<dbReference type="InterPro" id="IPR013325">
    <property type="entry name" value="RNA_pol_sigma_r2"/>
</dbReference>
<evidence type="ECO:0000259" key="2">
    <source>
        <dbReference type="Pfam" id="PF08281"/>
    </source>
</evidence>
<dbReference type="SUPFAM" id="SSF88659">
    <property type="entry name" value="Sigma3 and sigma4 domains of RNA polymerase sigma factors"/>
    <property type="match status" value="1"/>
</dbReference>
<dbReference type="SUPFAM" id="SSF88946">
    <property type="entry name" value="Sigma2 domain of RNA polymerase sigma factors"/>
    <property type="match status" value="1"/>
</dbReference>
<dbReference type="Pfam" id="PF04542">
    <property type="entry name" value="Sigma70_r2"/>
    <property type="match status" value="1"/>
</dbReference>
<dbReference type="Gene3D" id="1.10.1740.10">
    <property type="match status" value="1"/>
</dbReference>
<dbReference type="InterPro" id="IPR036388">
    <property type="entry name" value="WH-like_DNA-bd_sf"/>
</dbReference>